<dbReference type="EMBL" id="AP021861">
    <property type="protein sequence ID" value="BBO33187.1"/>
    <property type="molecule type" value="Genomic_DNA"/>
</dbReference>
<proteinExistence type="predicted"/>
<dbReference type="Proteomes" id="UP000326837">
    <property type="component" value="Chromosome"/>
</dbReference>
<feature type="transmembrane region" description="Helical" evidence="1">
    <location>
        <begin position="26"/>
        <end position="46"/>
    </location>
</feature>
<keyword evidence="1" id="KW-1133">Transmembrane helix</keyword>
<gene>
    <name evidence="2" type="ORF">PLANPX_2799</name>
</gene>
<evidence type="ECO:0000256" key="1">
    <source>
        <dbReference type="SAM" id="Phobius"/>
    </source>
</evidence>
<sequence length="152" mass="17488">MLQRSVVFALLAKNKMSAFSFFRPRFSIRALLALMTLLALFLAYHLNWIRQRRAAIDSGVVTVRAHVAQPWMQLPRAPRPSRILRLFGEETYAALWVNEKAGDDLAAMAALFPEANLRKRYRRNSPSLSYRRPEIKAVKMANPQRSPSRYGN</sequence>
<organism evidence="2 3">
    <name type="scientific">Lacipirellula parvula</name>
    <dbReference type="NCBI Taxonomy" id="2650471"/>
    <lineage>
        <taxon>Bacteria</taxon>
        <taxon>Pseudomonadati</taxon>
        <taxon>Planctomycetota</taxon>
        <taxon>Planctomycetia</taxon>
        <taxon>Pirellulales</taxon>
        <taxon>Lacipirellulaceae</taxon>
        <taxon>Lacipirellula</taxon>
    </lineage>
</organism>
<dbReference type="KEGG" id="lpav:PLANPX_2799"/>
<dbReference type="AlphaFoldDB" id="A0A5K7XB13"/>
<protein>
    <submittedName>
        <fullName evidence="2">Uncharacterized protein</fullName>
    </submittedName>
</protein>
<accession>A0A5K7XB13</accession>
<name>A0A5K7XB13_9BACT</name>
<evidence type="ECO:0000313" key="2">
    <source>
        <dbReference type="EMBL" id="BBO33187.1"/>
    </source>
</evidence>
<keyword evidence="1" id="KW-0472">Membrane</keyword>
<evidence type="ECO:0000313" key="3">
    <source>
        <dbReference type="Proteomes" id="UP000326837"/>
    </source>
</evidence>
<reference evidence="3" key="1">
    <citation type="submission" date="2019-10" db="EMBL/GenBank/DDBJ databases">
        <title>Lacipirellula parvula gen. nov., sp. nov., representing a lineage of planctomycetes widespread in freshwater anoxic habitats, and description of the family Lacipirellulaceae.</title>
        <authorList>
            <person name="Dedysh S.N."/>
            <person name="Kulichevskaya I.S."/>
            <person name="Beletsky A.V."/>
            <person name="Rakitin A.L."/>
            <person name="Mardanov A.V."/>
            <person name="Ivanova A.A."/>
            <person name="Saltykova V.X."/>
            <person name="Rijpstra W.I.C."/>
            <person name="Sinninghe Damste J.S."/>
            <person name="Ravin N.V."/>
        </authorList>
    </citation>
    <scope>NUCLEOTIDE SEQUENCE [LARGE SCALE GENOMIC DNA]</scope>
    <source>
        <strain evidence="3">PX69</strain>
    </source>
</reference>
<keyword evidence="1" id="KW-0812">Transmembrane</keyword>
<keyword evidence="3" id="KW-1185">Reference proteome</keyword>